<dbReference type="Proteomes" id="UP000298030">
    <property type="component" value="Unassembled WGS sequence"/>
</dbReference>
<reference evidence="2 3" key="1">
    <citation type="journal article" date="2019" name="Nat. Ecol. Evol.">
        <title>Megaphylogeny resolves global patterns of mushroom evolution.</title>
        <authorList>
            <person name="Varga T."/>
            <person name="Krizsan K."/>
            <person name="Foldi C."/>
            <person name="Dima B."/>
            <person name="Sanchez-Garcia M."/>
            <person name="Sanchez-Ramirez S."/>
            <person name="Szollosi G.J."/>
            <person name="Szarkandi J.G."/>
            <person name="Papp V."/>
            <person name="Albert L."/>
            <person name="Andreopoulos W."/>
            <person name="Angelini C."/>
            <person name="Antonin V."/>
            <person name="Barry K.W."/>
            <person name="Bougher N.L."/>
            <person name="Buchanan P."/>
            <person name="Buyck B."/>
            <person name="Bense V."/>
            <person name="Catcheside P."/>
            <person name="Chovatia M."/>
            <person name="Cooper J."/>
            <person name="Damon W."/>
            <person name="Desjardin D."/>
            <person name="Finy P."/>
            <person name="Geml J."/>
            <person name="Haridas S."/>
            <person name="Hughes K."/>
            <person name="Justo A."/>
            <person name="Karasinski D."/>
            <person name="Kautmanova I."/>
            <person name="Kiss B."/>
            <person name="Kocsube S."/>
            <person name="Kotiranta H."/>
            <person name="LaButti K.M."/>
            <person name="Lechner B.E."/>
            <person name="Liimatainen K."/>
            <person name="Lipzen A."/>
            <person name="Lukacs Z."/>
            <person name="Mihaltcheva S."/>
            <person name="Morgado L.N."/>
            <person name="Niskanen T."/>
            <person name="Noordeloos M.E."/>
            <person name="Ohm R.A."/>
            <person name="Ortiz-Santana B."/>
            <person name="Ovrebo C."/>
            <person name="Racz N."/>
            <person name="Riley R."/>
            <person name="Savchenko A."/>
            <person name="Shiryaev A."/>
            <person name="Soop K."/>
            <person name="Spirin V."/>
            <person name="Szebenyi C."/>
            <person name="Tomsovsky M."/>
            <person name="Tulloss R.E."/>
            <person name="Uehling J."/>
            <person name="Grigoriev I.V."/>
            <person name="Vagvolgyi C."/>
            <person name="Papp T."/>
            <person name="Martin F.M."/>
            <person name="Miettinen O."/>
            <person name="Hibbett D.S."/>
            <person name="Nagy L.G."/>
        </authorList>
    </citation>
    <scope>NUCLEOTIDE SEQUENCE [LARGE SCALE GENOMIC DNA]</scope>
    <source>
        <strain evidence="2 3">FP101781</strain>
    </source>
</reference>
<evidence type="ECO:0000313" key="2">
    <source>
        <dbReference type="EMBL" id="TEB40032.1"/>
    </source>
</evidence>
<gene>
    <name evidence="2" type="ORF">FA13DRAFT_1704141</name>
</gene>
<protein>
    <submittedName>
        <fullName evidence="2">Uncharacterized protein</fullName>
    </submittedName>
</protein>
<name>A0A4Y7U2L5_COPMI</name>
<keyword evidence="3" id="KW-1185">Reference proteome</keyword>
<accession>A0A4Y7U2L5</accession>
<sequence>MTDFPRNSAKPPNQPDLAVNNPEDSALPPPCCSLILPERRGYMCTQGSSDAGTKPGKLLRYTITRILVLKTPPEFLSVWYSYAGTLWAFCTHVEVESNRDNLSTDSLRDPSSNLRLEVLHSLPTQNRRPERSVTPGLDGPNVPSRSTPQYWPLLSTAVDLALVLLLQLPGCNTLAAYLAGCQTVLPSTPYLVAIFKRTGWTLSTEEIRGRTWFWTAQVESSMPYPWDMNRYLLKGHPNFWAEDRPHPHTGRKRPLRVDPGGLSLMFPIALLQKYHQFSPVGRTAFSRDTHQSGLNIWHIYNSTSTTSS</sequence>
<dbReference type="AlphaFoldDB" id="A0A4Y7U2L5"/>
<organism evidence="2 3">
    <name type="scientific">Coprinellus micaceus</name>
    <name type="common">Glistening ink-cap mushroom</name>
    <name type="synonym">Coprinus micaceus</name>
    <dbReference type="NCBI Taxonomy" id="71717"/>
    <lineage>
        <taxon>Eukaryota</taxon>
        <taxon>Fungi</taxon>
        <taxon>Dikarya</taxon>
        <taxon>Basidiomycota</taxon>
        <taxon>Agaricomycotina</taxon>
        <taxon>Agaricomycetes</taxon>
        <taxon>Agaricomycetidae</taxon>
        <taxon>Agaricales</taxon>
        <taxon>Agaricineae</taxon>
        <taxon>Psathyrellaceae</taxon>
        <taxon>Coprinellus</taxon>
    </lineage>
</organism>
<feature type="region of interest" description="Disordered" evidence="1">
    <location>
        <begin position="1"/>
        <end position="24"/>
    </location>
</feature>
<proteinExistence type="predicted"/>
<evidence type="ECO:0000313" key="3">
    <source>
        <dbReference type="Proteomes" id="UP000298030"/>
    </source>
</evidence>
<evidence type="ECO:0000256" key="1">
    <source>
        <dbReference type="SAM" id="MobiDB-lite"/>
    </source>
</evidence>
<dbReference type="EMBL" id="QPFP01000001">
    <property type="protein sequence ID" value="TEB40032.1"/>
    <property type="molecule type" value="Genomic_DNA"/>
</dbReference>
<comment type="caution">
    <text evidence="2">The sequence shown here is derived from an EMBL/GenBank/DDBJ whole genome shotgun (WGS) entry which is preliminary data.</text>
</comment>